<dbReference type="GO" id="GO:0046872">
    <property type="term" value="F:metal ion binding"/>
    <property type="evidence" value="ECO:0007669"/>
    <property type="project" value="UniProtKB-UniRule"/>
</dbReference>
<keyword evidence="3" id="KW-0812">Transmembrane</keyword>
<evidence type="ECO:0000313" key="5">
    <source>
        <dbReference type="Proteomes" id="UP000567885"/>
    </source>
</evidence>
<dbReference type="InterPro" id="IPR008257">
    <property type="entry name" value="Pept_M19"/>
</dbReference>
<proteinExistence type="inferred from homology"/>
<dbReference type="GO" id="GO:0006508">
    <property type="term" value="P:proteolysis"/>
    <property type="evidence" value="ECO:0007669"/>
    <property type="project" value="UniProtKB-KW"/>
</dbReference>
<comment type="cofactor">
    <cofactor evidence="2">
        <name>Zn(2+)</name>
        <dbReference type="ChEBI" id="CHEBI:29105"/>
    </cofactor>
</comment>
<organism evidence="4 5">
    <name type="scientific">Fusarium heterosporum</name>
    <dbReference type="NCBI Taxonomy" id="42747"/>
    <lineage>
        <taxon>Eukaryota</taxon>
        <taxon>Fungi</taxon>
        <taxon>Dikarya</taxon>
        <taxon>Ascomycota</taxon>
        <taxon>Pezizomycotina</taxon>
        <taxon>Sordariomycetes</taxon>
        <taxon>Hypocreomycetidae</taxon>
        <taxon>Hypocreales</taxon>
        <taxon>Nectriaceae</taxon>
        <taxon>Fusarium</taxon>
        <taxon>Fusarium heterosporum species complex</taxon>
    </lineage>
</organism>
<dbReference type="PANTHER" id="PTHR10443:SF12">
    <property type="entry name" value="DIPEPTIDASE"/>
    <property type="match status" value="1"/>
</dbReference>
<dbReference type="Proteomes" id="UP000567885">
    <property type="component" value="Unassembled WGS sequence"/>
</dbReference>
<dbReference type="EMBL" id="JAAGWQ010000303">
    <property type="protein sequence ID" value="KAF5657025.1"/>
    <property type="molecule type" value="Genomic_DNA"/>
</dbReference>
<dbReference type="SUPFAM" id="SSF51556">
    <property type="entry name" value="Metallo-dependent hydrolases"/>
    <property type="match status" value="1"/>
</dbReference>
<comment type="similarity">
    <text evidence="2">Belongs to the metallo-dependent hydrolases superfamily. Peptidase M19 family.</text>
</comment>
<dbReference type="Gene3D" id="3.20.20.140">
    <property type="entry name" value="Metal-dependent hydrolases"/>
    <property type="match status" value="1"/>
</dbReference>
<keyword evidence="1 2" id="KW-0224">Dipeptidase</keyword>
<keyword evidence="5" id="KW-1185">Reference proteome</keyword>
<dbReference type="AlphaFoldDB" id="A0A8H5SNU1"/>
<keyword evidence="2" id="KW-0645">Protease</keyword>
<evidence type="ECO:0000256" key="3">
    <source>
        <dbReference type="SAM" id="Phobius"/>
    </source>
</evidence>
<dbReference type="InterPro" id="IPR032466">
    <property type="entry name" value="Metal_Hydrolase"/>
</dbReference>
<evidence type="ECO:0000256" key="2">
    <source>
        <dbReference type="RuleBase" id="RU341113"/>
    </source>
</evidence>
<dbReference type="Pfam" id="PF01244">
    <property type="entry name" value="Peptidase_M19"/>
    <property type="match status" value="1"/>
</dbReference>
<keyword evidence="3" id="KW-1133">Transmembrane helix</keyword>
<comment type="catalytic activity">
    <reaction evidence="2">
        <text>an L-aminoacyl-L-amino acid + H2O = 2 an L-alpha-amino acid</text>
        <dbReference type="Rhea" id="RHEA:48940"/>
        <dbReference type="ChEBI" id="CHEBI:15377"/>
        <dbReference type="ChEBI" id="CHEBI:59869"/>
        <dbReference type="ChEBI" id="CHEBI:77460"/>
        <dbReference type="EC" id="3.4.13.19"/>
    </reaction>
</comment>
<reference evidence="4 5" key="1">
    <citation type="submission" date="2020-05" db="EMBL/GenBank/DDBJ databases">
        <title>Identification and distribution of gene clusters putatively required for synthesis of sphingolipid metabolism inhibitors in phylogenetically diverse species of the filamentous fungus Fusarium.</title>
        <authorList>
            <person name="Kim H.-S."/>
            <person name="Busman M."/>
            <person name="Brown D.W."/>
            <person name="Divon H."/>
            <person name="Uhlig S."/>
            <person name="Proctor R.H."/>
        </authorList>
    </citation>
    <scope>NUCLEOTIDE SEQUENCE [LARGE SCALE GENOMIC DNA]</scope>
    <source>
        <strain evidence="4 5">NRRL 20693</strain>
    </source>
</reference>
<name>A0A8H5SNU1_FUSHE</name>
<evidence type="ECO:0000313" key="4">
    <source>
        <dbReference type="EMBL" id="KAF5657025.1"/>
    </source>
</evidence>
<sequence>MAPSTAEMSADHKGHQSLYFRSRLHGMAMILFSLGIFPCLWLCWGTPQMSSLSRFWAETPLSIEGRVDQILKRAPLFGKYKPFTGSYFDLADIIPSDGHNDLAYYIRWAHSNHIYLENFTAPFEAGTLKGEVDIARLRRGRVGGTFWSVFADCPKGVYSSHYHFKAIATTDSAVDVVHRLFEKYPSVFGSPQNSSDAMKIFKSDRIVSPLGLEGLHLIGDSFTKLRDYHARGVRYATLTHNCNNAFADSALRELPEGGTAPAKPRWGGVSPAGQNLVEEMNRLGILVDLSHTSAATMRSVLGRHSSDKNPWSGSLAPPIFSHSCAFALCPHPRNVPDDVLHLLAARRGIVMVTFSPDFVSCRWPDGKPVEGKLPERYEPDLTISQVVHHIKYIGDLIGYEHVGIGSDFDGVPSTLQGLEDVSKFPDLVAEMLRQGIEDKVAEGIVGANLLRVWKEVDDVAARLQAEGKRQAEDNLPWLEDPWK</sequence>
<accession>A0A8H5SNU1</accession>
<dbReference type="GO" id="GO:0070573">
    <property type="term" value="F:metallodipeptidase activity"/>
    <property type="evidence" value="ECO:0007669"/>
    <property type="project" value="InterPro"/>
</dbReference>
<dbReference type="OrthoDB" id="445695at2759"/>
<keyword evidence="2" id="KW-0479">Metal-binding</keyword>
<keyword evidence="2" id="KW-0482">Metalloprotease</keyword>
<comment type="caution">
    <text evidence="4">The sequence shown here is derived from an EMBL/GenBank/DDBJ whole genome shotgun (WGS) entry which is preliminary data.</text>
</comment>
<feature type="transmembrane region" description="Helical" evidence="3">
    <location>
        <begin position="24"/>
        <end position="44"/>
    </location>
</feature>
<keyword evidence="3" id="KW-0472">Membrane</keyword>
<keyword evidence="2" id="KW-0378">Hydrolase</keyword>
<protein>
    <recommendedName>
        <fullName evidence="2">Dipeptidase</fullName>
        <ecNumber evidence="2">3.4.13.19</ecNumber>
    </recommendedName>
</protein>
<dbReference type="EC" id="3.4.13.19" evidence="2"/>
<dbReference type="CDD" id="cd01301">
    <property type="entry name" value="rDP_like"/>
    <property type="match status" value="1"/>
</dbReference>
<evidence type="ECO:0000256" key="1">
    <source>
        <dbReference type="ARBA" id="ARBA00022997"/>
    </source>
</evidence>
<dbReference type="PANTHER" id="PTHR10443">
    <property type="entry name" value="MICROSOMAL DIPEPTIDASE"/>
    <property type="match status" value="1"/>
</dbReference>
<dbReference type="PROSITE" id="PS51365">
    <property type="entry name" value="RENAL_DIPEPTIDASE_2"/>
    <property type="match status" value="1"/>
</dbReference>
<keyword evidence="2" id="KW-0862">Zinc</keyword>
<gene>
    <name evidence="4" type="ORF">FHETE_10674</name>
</gene>